<dbReference type="SUPFAM" id="SSF52540">
    <property type="entry name" value="P-loop containing nucleoside triphosphate hydrolases"/>
    <property type="match status" value="1"/>
</dbReference>
<dbReference type="PANTHER" id="PTHR32114">
    <property type="entry name" value="ABC TRANSPORTER ABCH.3"/>
    <property type="match status" value="1"/>
</dbReference>
<dbReference type="PANTHER" id="PTHR32114:SF2">
    <property type="entry name" value="ABC TRANSPORTER ABCH.3"/>
    <property type="match status" value="1"/>
</dbReference>
<dbReference type="Pfam" id="PF13166">
    <property type="entry name" value="AAA_13"/>
    <property type="match status" value="1"/>
</dbReference>
<dbReference type="GeneID" id="99684697"/>
<dbReference type="RefSeq" id="WP_132646406.1">
    <property type="nucleotide sequence ID" value="NZ_CP181386.1"/>
</dbReference>
<evidence type="ECO:0000259" key="1">
    <source>
        <dbReference type="Pfam" id="PF13166"/>
    </source>
</evidence>
<dbReference type="InterPro" id="IPR026866">
    <property type="entry name" value="CR006_AAA"/>
</dbReference>
<feature type="domain" description="Protein CR006 P-loop" evidence="1">
    <location>
        <begin position="372"/>
        <end position="698"/>
    </location>
</feature>
<name>A0A4R2MED8_RUBGE</name>
<dbReference type="InterPro" id="IPR027417">
    <property type="entry name" value="P-loop_NTPase"/>
</dbReference>
<dbReference type="EMBL" id="SLXD01000005">
    <property type="protein sequence ID" value="TCP02874.1"/>
    <property type="molecule type" value="Genomic_DNA"/>
</dbReference>
<sequence>MSTVHEDTKAWLLSQQNWLQEAADRLLSSGQLHEEDLKATAELIKTEDGRKVTKHRAFTSLTQAPVASGELRLFGISEVEGIENLSPKSPLDFGKGNLVVVYGHNGSGKSGYTRILKRASGKPRAAALKANVFGDPPKIRQCKIDYGQGASPASLVWLADSDAVPALRAVDIFDSDEAVHYLTKESSAGYVPPLVLMFEQLAAACDGIKAKLQTQQEKLVSALPAVPQEYAGTVPAGQYTKLRHTMTQADIDQLTSWTEAQAKTLQDLGDRLKVADPAAGATQRRAKKAQLEKIIAALGQGAIALGSAGVQSIRTLHTAAKDKRRIASEAATVSSALLDGVGQATWRAMWDAAREYSRTAYPQKQFPVTDKARCLLCHQELQPDAQQRLQDFEQFVGSKLEAEAKAAEKAHADAITALPVPPTDEQLTTQCAAAGLDEAAWLDELKAFWVPTRSTHAALVAKEANGAAVAAPDVAPLAAKLQARAKGLDEEAIQLDKDAREFDRAKAAREKLALEAQKWIYQQKAAVIKEVERLKSWQDFETWKGFASSRKVSMKAGEVTEKIITEAYVNRFNAELEALGARRVRVSIVKTRIERGKAMHQLKLTGAKRGDDPVGVLSEGERRIVALAAFLADVTAKPHVAPFIFDDPISSLDHDFEWAVAKRLAELAKTRQVLVFTHRLSLYGAMEDVAKKNGEQWKKDHLVQRCIEAYSGSAGLPVPETVWTLRTDKANNLLLTRLQAAKKAGDGGGSEAYRALAQGICSDFRKLLERTVEDDLLNEVVKRHRRSVTTENRLSALSAIEPADCAKIDGLMTKYSFYEHSQSMEVPAFIPDEPELRADIEALKAWRDDFENRSKKALG</sequence>
<dbReference type="OrthoDB" id="9789562at2"/>
<gene>
    <name evidence="2" type="ORF">EV684_10539</name>
</gene>
<comment type="caution">
    <text evidence="2">The sequence shown here is derived from an EMBL/GenBank/DDBJ whole genome shotgun (WGS) entry which is preliminary data.</text>
</comment>
<protein>
    <submittedName>
        <fullName evidence="2">AAA domain-containing protein</fullName>
    </submittedName>
</protein>
<proteinExistence type="predicted"/>
<dbReference type="Gene3D" id="3.40.50.300">
    <property type="entry name" value="P-loop containing nucleotide triphosphate hydrolases"/>
    <property type="match status" value="1"/>
</dbReference>
<evidence type="ECO:0000313" key="2">
    <source>
        <dbReference type="EMBL" id="TCP02874.1"/>
    </source>
</evidence>
<organism evidence="2 3">
    <name type="scientific">Rubrivivax gelatinosus</name>
    <name type="common">Rhodocyclus gelatinosus</name>
    <name type="synonym">Rhodopseudomonas gelatinosa</name>
    <dbReference type="NCBI Taxonomy" id="28068"/>
    <lineage>
        <taxon>Bacteria</taxon>
        <taxon>Pseudomonadati</taxon>
        <taxon>Pseudomonadota</taxon>
        <taxon>Betaproteobacteria</taxon>
        <taxon>Burkholderiales</taxon>
        <taxon>Sphaerotilaceae</taxon>
        <taxon>Rubrivivax</taxon>
    </lineage>
</organism>
<reference evidence="2 3" key="1">
    <citation type="submission" date="2019-03" db="EMBL/GenBank/DDBJ databases">
        <title>Genomic Encyclopedia of Type Strains, Phase IV (KMG-IV): sequencing the most valuable type-strain genomes for metagenomic binning, comparative biology and taxonomic classification.</title>
        <authorList>
            <person name="Goeker M."/>
        </authorList>
    </citation>
    <scope>NUCLEOTIDE SEQUENCE [LARGE SCALE GENOMIC DNA]</scope>
    <source>
        <strain evidence="2 3">DSM 1709</strain>
    </source>
</reference>
<dbReference type="AlphaFoldDB" id="A0A4R2MED8"/>
<evidence type="ECO:0000313" key="3">
    <source>
        <dbReference type="Proteomes" id="UP000295106"/>
    </source>
</evidence>
<accession>A0A4R2MED8</accession>
<dbReference type="Proteomes" id="UP000295106">
    <property type="component" value="Unassembled WGS sequence"/>
</dbReference>